<proteinExistence type="predicted"/>
<dbReference type="WBParaSite" id="HPLM_0000285501-mRNA-1">
    <property type="protein sequence ID" value="HPLM_0000285501-mRNA-1"/>
    <property type="gene ID" value="HPLM_0000285501"/>
</dbReference>
<reference evidence="4" key="1">
    <citation type="submission" date="2017-02" db="UniProtKB">
        <authorList>
            <consortium name="WormBaseParasite"/>
        </authorList>
    </citation>
    <scope>IDENTIFICATION</scope>
</reference>
<dbReference type="AlphaFoldDB" id="A0A0N4VZY1"/>
<evidence type="ECO:0000313" key="3">
    <source>
        <dbReference type="Proteomes" id="UP000268014"/>
    </source>
</evidence>
<dbReference type="PANTHER" id="PTHR45757:SF23">
    <property type="entry name" value="MAJOR FACILITATOR SUPERFAMILY (MFS) PROFILE DOMAIN-CONTAINING PROTEIN"/>
    <property type="match status" value="1"/>
</dbReference>
<dbReference type="OrthoDB" id="2985014at2759"/>
<dbReference type="InterPro" id="IPR036259">
    <property type="entry name" value="MFS_trans_sf"/>
</dbReference>
<feature type="transmembrane region" description="Helical" evidence="1">
    <location>
        <begin position="50"/>
        <end position="75"/>
    </location>
</feature>
<evidence type="ECO:0000313" key="4">
    <source>
        <dbReference type="WBParaSite" id="HPLM_0000285501-mRNA-1"/>
    </source>
</evidence>
<name>A0A0N4VZY1_HAEPC</name>
<accession>A0A0N4VZY1</accession>
<dbReference type="STRING" id="6290.A0A0N4VZY1"/>
<keyword evidence="1" id="KW-0812">Transmembrane</keyword>
<sequence length="98" mass="11007">MGITFFMLAFVPTSTPTIAWVILIICTAMIGFNSGTLFRSTAIVAAQHNLSVMTLYFVLNCLAALLPPIVVNIFVRDDSWDEWKWVFELLKSCTVRFG</sequence>
<gene>
    <name evidence="2" type="ORF">HPLM_LOCUS2849</name>
</gene>
<dbReference type="PANTHER" id="PTHR45757">
    <property type="entry name" value="PROTEIN CBG23364-RELATED"/>
    <property type="match status" value="1"/>
</dbReference>
<evidence type="ECO:0000313" key="2">
    <source>
        <dbReference type="EMBL" id="VDO17206.1"/>
    </source>
</evidence>
<keyword evidence="3" id="KW-1185">Reference proteome</keyword>
<dbReference type="Proteomes" id="UP000268014">
    <property type="component" value="Unassembled WGS sequence"/>
</dbReference>
<protein>
    <submittedName>
        <fullName evidence="4">MFS domain-containing protein</fullName>
    </submittedName>
</protein>
<dbReference type="SUPFAM" id="SSF103473">
    <property type="entry name" value="MFS general substrate transporter"/>
    <property type="match status" value="1"/>
</dbReference>
<keyword evidence="1" id="KW-1133">Transmembrane helix</keyword>
<keyword evidence="1" id="KW-0472">Membrane</keyword>
<feature type="transmembrane region" description="Helical" evidence="1">
    <location>
        <begin position="17"/>
        <end position="38"/>
    </location>
</feature>
<organism evidence="4">
    <name type="scientific">Haemonchus placei</name>
    <name type="common">Barber's pole worm</name>
    <dbReference type="NCBI Taxonomy" id="6290"/>
    <lineage>
        <taxon>Eukaryota</taxon>
        <taxon>Metazoa</taxon>
        <taxon>Ecdysozoa</taxon>
        <taxon>Nematoda</taxon>
        <taxon>Chromadorea</taxon>
        <taxon>Rhabditida</taxon>
        <taxon>Rhabditina</taxon>
        <taxon>Rhabditomorpha</taxon>
        <taxon>Strongyloidea</taxon>
        <taxon>Trichostrongylidae</taxon>
        <taxon>Haemonchus</taxon>
    </lineage>
</organism>
<dbReference type="GO" id="GO:0016020">
    <property type="term" value="C:membrane"/>
    <property type="evidence" value="ECO:0007669"/>
    <property type="project" value="TreeGrafter"/>
</dbReference>
<reference evidence="2 3" key="2">
    <citation type="submission" date="2018-11" db="EMBL/GenBank/DDBJ databases">
        <authorList>
            <consortium name="Pathogen Informatics"/>
        </authorList>
    </citation>
    <scope>NUCLEOTIDE SEQUENCE [LARGE SCALE GENOMIC DNA]</scope>
    <source>
        <strain evidence="2 3">MHpl1</strain>
    </source>
</reference>
<dbReference type="EMBL" id="UZAF01007195">
    <property type="protein sequence ID" value="VDO17206.1"/>
    <property type="molecule type" value="Genomic_DNA"/>
</dbReference>
<evidence type="ECO:0000256" key="1">
    <source>
        <dbReference type="SAM" id="Phobius"/>
    </source>
</evidence>